<evidence type="ECO:0000313" key="3">
    <source>
        <dbReference type="Proteomes" id="UP001438189"/>
    </source>
</evidence>
<sequence>MDEKTQGAIERLLEVARSDTGQARRVANFILAWWNADSLGGFAIADLFAVDARIAADMATVFTWLSRQNNAVYPEEYRPAIDAVIAEWRPDIWAKAQEPA</sequence>
<proteinExistence type="predicted"/>
<dbReference type="AlphaFoldDB" id="A0ABD5LPI4"/>
<dbReference type="EMBL" id="JBETME010000008">
    <property type="protein sequence ID" value="MES4992577.1"/>
    <property type="molecule type" value="Genomic_DNA"/>
</dbReference>
<accession>A0ABD5LPI4</accession>
<protein>
    <recommendedName>
        <fullName evidence="1">DUF7673 domain-containing protein</fullName>
    </recommendedName>
</protein>
<dbReference type="RefSeq" id="WP_353574520.1">
    <property type="nucleotide sequence ID" value="NZ_JBETME010000008.1"/>
</dbReference>
<reference evidence="2 3" key="1">
    <citation type="submission" date="2024-06" db="EMBL/GenBank/DDBJ databases">
        <title>Genome sequencing of Agrobacterium spp. from tobacco in Serbia.</title>
        <authorList>
            <person name="Ilicic R.J."/>
            <person name="Studholme D.J."/>
            <person name="Jelusic A."/>
            <person name="Barac G."/>
            <person name="Bagi F."/>
            <person name="Popovic Milovanovic T."/>
        </authorList>
    </citation>
    <scope>NUCLEOTIDE SEQUENCE [LARGE SCALE GENOMIC DNA]</scope>
    <source>
        <strain evidence="2 3">DA1</strain>
    </source>
</reference>
<feature type="domain" description="DUF7673" evidence="1">
    <location>
        <begin position="7"/>
        <end position="89"/>
    </location>
</feature>
<organism evidence="2 3">
    <name type="scientific">Agrobacterium radiobacter</name>
    <dbReference type="NCBI Taxonomy" id="362"/>
    <lineage>
        <taxon>Bacteria</taxon>
        <taxon>Pseudomonadati</taxon>
        <taxon>Pseudomonadota</taxon>
        <taxon>Alphaproteobacteria</taxon>
        <taxon>Hyphomicrobiales</taxon>
        <taxon>Rhizobiaceae</taxon>
        <taxon>Rhizobium/Agrobacterium group</taxon>
        <taxon>Agrobacterium</taxon>
        <taxon>Agrobacterium tumefaciens complex</taxon>
    </lineage>
</organism>
<evidence type="ECO:0000313" key="2">
    <source>
        <dbReference type="EMBL" id="MES4992577.1"/>
    </source>
</evidence>
<evidence type="ECO:0000259" key="1">
    <source>
        <dbReference type="Pfam" id="PF24720"/>
    </source>
</evidence>
<name>A0ABD5LPI4_AGRRD</name>
<comment type="caution">
    <text evidence="2">The sequence shown here is derived from an EMBL/GenBank/DDBJ whole genome shotgun (WGS) entry which is preliminary data.</text>
</comment>
<dbReference type="Proteomes" id="UP001438189">
    <property type="component" value="Unassembled WGS sequence"/>
</dbReference>
<dbReference type="InterPro" id="IPR056090">
    <property type="entry name" value="DUF7673"/>
</dbReference>
<gene>
    <name evidence="2" type="ORF">ABVB70_19845</name>
</gene>
<dbReference type="Pfam" id="PF24720">
    <property type="entry name" value="DUF7673"/>
    <property type="match status" value="1"/>
</dbReference>